<dbReference type="RefSeq" id="WP_180848461.1">
    <property type="nucleotide sequence ID" value="NZ_CP047418.1"/>
</dbReference>
<protein>
    <submittedName>
        <fullName evidence="1">Uncharacterized protein</fullName>
    </submittedName>
</protein>
<sequence length="64" mass="7342">MNVKAMEEVIEEINHKIEECNSKVSIMRTVEGKAYYEAKILALEAGRAKLVREVEQHTKGEYGF</sequence>
<proteinExistence type="predicted"/>
<dbReference type="Proteomes" id="UP000510886">
    <property type="component" value="Chromosome"/>
</dbReference>
<name>A0A7H9ELL8_9LACO</name>
<gene>
    <name evidence="1" type="ORF">GTO87_05860</name>
</gene>
<evidence type="ECO:0000313" key="2">
    <source>
        <dbReference type="Proteomes" id="UP000510886"/>
    </source>
</evidence>
<reference evidence="1 2" key="1">
    <citation type="submission" date="2020-01" db="EMBL/GenBank/DDBJ databases">
        <title>Complete and circular genome sequences of six lactobacillus isolates from horses.</title>
        <authorList>
            <person name="Hassan H.M."/>
        </authorList>
    </citation>
    <scope>NUCLEOTIDE SEQUENCE [LARGE SCALE GENOMIC DNA]</scope>
    <source>
        <strain evidence="1 2">1A</strain>
    </source>
</reference>
<organism evidence="1 2">
    <name type="scientific">Ligilactobacillus saerimneri</name>
    <dbReference type="NCBI Taxonomy" id="228229"/>
    <lineage>
        <taxon>Bacteria</taxon>
        <taxon>Bacillati</taxon>
        <taxon>Bacillota</taxon>
        <taxon>Bacilli</taxon>
        <taxon>Lactobacillales</taxon>
        <taxon>Lactobacillaceae</taxon>
        <taxon>Ligilactobacillus</taxon>
    </lineage>
</organism>
<dbReference type="AlphaFoldDB" id="A0A7H9ELL8"/>
<accession>A0A7H9ELL8</accession>
<evidence type="ECO:0000313" key="1">
    <source>
        <dbReference type="EMBL" id="QLL78167.1"/>
    </source>
</evidence>
<dbReference type="KEGG" id="lsw:GTO87_05860"/>
<dbReference type="EMBL" id="CP047418">
    <property type="protein sequence ID" value="QLL78167.1"/>
    <property type="molecule type" value="Genomic_DNA"/>
</dbReference>